<dbReference type="SMART" id="SM00382">
    <property type="entry name" value="AAA"/>
    <property type="match status" value="1"/>
</dbReference>
<dbReference type="PANTHER" id="PTHR42798:SF2">
    <property type="entry name" value="ABC TRANSPORTER ATP-BINDING PROTEIN MG467-RELATED"/>
    <property type="match status" value="1"/>
</dbReference>
<name>A0A269PCT1_9CORY</name>
<dbReference type="EMBL" id="NQMQ01000013">
    <property type="protein sequence ID" value="PAJ69695.1"/>
    <property type="molecule type" value="Genomic_DNA"/>
</dbReference>
<dbReference type="PANTHER" id="PTHR42798">
    <property type="entry name" value="LIPOPROTEIN-RELEASING SYSTEM ATP-BINDING PROTEIN LOLD"/>
    <property type="match status" value="1"/>
</dbReference>
<evidence type="ECO:0000256" key="1">
    <source>
        <dbReference type="ARBA" id="ARBA00022741"/>
    </source>
</evidence>
<dbReference type="Pfam" id="PF00005">
    <property type="entry name" value="ABC_tran"/>
    <property type="match status" value="1"/>
</dbReference>
<dbReference type="Gene3D" id="3.40.50.300">
    <property type="entry name" value="P-loop containing nucleotide triphosphate hydrolases"/>
    <property type="match status" value="1"/>
</dbReference>
<protein>
    <recommendedName>
        <fullName evidence="3">ABC transporter domain-containing protein</fullName>
    </recommendedName>
</protein>
<sequence>MFEVIDAGFQFTVQNRKDWLFRNVNFSIANGEVVALMGPSGSGKTTLLNGLAGIGRLSEGKSVLDGIQISGLPKRKVRKHLRDSVSIVFQDHLLIPGLNLLENAELSWALSGKPKGISPKTVLDSLAIGTERNSLPEEVSGGQAQRAAIARALASGPKLLFADEPTGSLDEKNAHRAFGEIKNWCGSQGGHGLIVTHDPVIAKLCDRIVRLDGGTING</sequence>
<keyword evidence="1" id="KW-0547">Nucleotide-binding</keyword>
<dbReference type="Proteomes" id="UP000215771">
    <property type="component" value="Unassembled WGS sequence"/>
</dbReference>
<feature type="domain" description="ABC transporter" evidence="3">
    <location>
        <begin position="2"/>
        <end position="218"/>
    </location>
</feature>
<evidence type="ECO:0000313" key="4">
    <source>
        <dbReference type="EMBL" id="PAJ69695.1"/>
    </source>
</evidence>
<reference evidence="4 5" key="1">
    <citation type="submission" date="2017-08" db="EMBL/GenBank/DDBJ databases">
        <authorList>
            <person name="de Groot N.N."/>
        </authorList>
    </citation>
    <scope>NUCLEOTIDE SEQUENCE [LARGE SCALE GENOMIC DNA]</scope>
    <source>
        <strain evidence="4 5">NBT06-6</strain>
    </source>
</reference>
<comment type="caution">
    <text evidence="4">The sequence shown here is derived from an EMBL/GenBank/DDBJ whole genome shotgun (WGS) entry which is preliminary data.</text>
</comment>
<keyword evidence="2" id="KW-0067">ATP-binding</keyword>
<dbReference type="InterPro" id="IPR027417">
    <property type="entry name" value="P-loop_NTPase"/>
</dbReference>
<dbReference type="PROSITE" id="PS00211">
    <property type="entry name" value="ABC_TRANSPORTER_1"/>
    <property type="match status" value="1"/>
</dbReference>
<gene>
    <name evidence="4" type="ORF">CIG21_07220</name>
</gene>
<dbReference type="GO" id="GO:0005524">
    <property type="term" value="F:ATP binding"/>
    <property type="evidence" value="ECO:0007669"/>
    <property type="project" value="UniProtKB-KW"/>
</dbReference>
<evidence type="ECO:0000256" key="2">
    <source>
        <dbReference type="ARBA" id="ARBA00022840"/>
    </source>
</evidence>
<evidence type="ECO:0000313" key="5">
    <source>
        <dbReference type="Proteomes" id="UP000215771"/>
    </source>
</evidence>
<dbReference type="SUPFAM" id="SSF52540">
    <property type="entry name" value="P-loop containing nucleoside triphosphate hydrolases"/>
    <property type="match status" value="1"/>
</dbReference>
<dbReference type="InterPro" id="IPR017871">
    <property type="entry name" value="ABC_transporter-like_CS"/>
</dbReference>
<dbReference type="GO" id="GO:0016887">
    <property type="term" value="F:ATP hydrolysis activity"/>
    <property type="evidence" value="ECO:0007669"/>
    <property type="project" value="InterPro"/>
</dbReference>
<dbReference type="PROSITE" id="PS50893">
    <property type="entry name" value="ABC_TRANSPORTER_2"/>
    <property type="match status" value="1"/>
</dbReference>
<organism evidence="4 5">
    <name type="scientific">Corynebacterium hadale</name>
    <dbReference type="NCBI Taxonomy" id="2026255"/>
    <lineage>
        <taxon>Bacteria</taxon>
        <taxon>Bacillati</taxon>
        <taxon>Actinomycetota</taxon>
        <taxon>Actinomycetes</taxon>
        <taxon>Mycobacteriales</taxon>
        <taxon>Corynebacteriaceae</taxon>
        <taxon>Corynebacterium</taxon>
    </lineage>
</organism>
<proteinExistence type="predicted"/>
<dbReference type="RefSeq" id="WP_049157198.1">
    <property type="nucleotide sequence ID" value="NZ_CP047655.1"/>
</dbReference>
<dbReference type="InterPro" id="IPR003439">
    <property type="entry name" value="ABC_transporter-like_ATP-bd"/>
</dbReference>
<dbReference type="AlphaFoldDB" id="A0A269PCT1"/>
<dbReference type="InterPro" id="IPR003593">
    <property type="entry name" value="AAA+_ATPase"/>
</dbReference>
<evidence type="ECO:0000259" key="3">
    <source>
        <dbReference type="PROSITE" id="PS50893"/>
    </source>
</evidence>
<accession>A0A269PCT1</accession>